<dbReference type="Proteomes" id="UP000799324">
    <property type="component" value="Unassembled WGS sequence"/>
</dbReference>
<gene>
    <name evidence="2" type="ORF">K491DRAFT_414728</name>
</gene>
<reference evidence="2" key="1">
    <citation type="journal article" date="2020" name="Stud. Mycol.">
        <title>101 Dothideomycetes genomes: a test case for predicting lifestyles and emergence of pathogens.</title>
        <authorList>
            <person name="Haridas S."/>
            <person name="Albert R."/>
            <person name="Binder M."/>
            <person name="Bloem J."/>
            <person name="Labutti K."/>
            <person name="Salamov A."/>
            <person name="Andreopoulos B."/>
            <person name="Baker S."/>
            <person name="Barry K."/>
            <person name="Bills G."/>
            <person name="Bluhm B."/>
            <person name="Cannon C."/>
            <person name="Castanera R."/>
            <person name="Culley D."/>
            <person name="Daum C."/>
            <person name="Ezra D."/>
            <person name="Gonzalez J."/>
            <person name="Henrissat B."/>
            <person name="Kuo A."/>
            <person name="Liang C."/>
            <person name="Lipzen A."/>
            <person name="Lutzoni F."/>
            <person name="Magnuson J."/>
            <person name="Mondo S."/>
            <person name="Nolan M."/>
            <person name="Ohm R."/>
            <person name="Pangilinan J."/>
            <person name="Park H.-J."/>
            <person name="Ramirez L."/>
            <person name="Alfaro M."/>
            <person name="Sun H."/>
            <person name="Tritt A."/>
            <person name="Yoshinaga Y."/>
            <person name="Zwiers L.-H."/>
            <person name="Turgeon B."/>
            <person name="Goodwin S."/>
            <person name="Spatafora J."/>
            <person name="Crous P."/>
            <person name="Grigoriev I."/>
        </authorList>
    </citation>
    <scope>NUCLEOTIDE SEQUENCE</scope>
    <source>
        <strain evidence="2">CBS 122681</strain>
    </source>
</reference>
<organism evidence="2 3">
    <name type="scientific">Lophiostoma macrostomum CBS 122681</name>
    <dbReference type="NCBI Taxonomy" id="1314788"/>
    <lineage>
        <taxon>Eukaryota</taxon>
        <taxon>Fungi</taxon>
        <taxon>Dikarya</taxon>
        <taxon>Ascomycota</taxon>
        <taxon>Pezizomycotina</taxon>
        <taxon>Dothideomycetes</taxon>
        <taxon>Pleosporomycetidae</taxon>
        <taxon>Pleosporales</taxon>
        <taxon>Lophiostomataceae</taxon>
        <taxon>Lophiostoma</taxon>
    </lineage>
</organism>
<name>A0A6A6T9W4_9PLEO</name>
<evidence type="ECO:0000256" key="1">
    <source>
        <dbReference type="SAM" id="MobiDB-lite"/>
    </source>
</evidence>
<proteinExistence type="predicted"/>
<feature type="compositionally biased region" description="Polar residues" evidence="1">
    <location>
        <begin position="77"/>
        <end position="90"/>
    </location>
</feature>
<sequence>MRGLRFSFCRNRQRTSSRCTSNVERFDGKPYHVPFPLAASQAVNINFNIRATQHLSSQTDNNDTSCPWELSFHRVSSHPQQTLRESSPTTPKEPKDKYEQIIPLSLFLPLPIEPGCGTTTAPVASHALAFASAPASPCDNSVLHDHDLALGRCRTVNSSVCCQTAGHIFEGRVEGLYMVNALLETLCVDYRGSTGRSSKYRSVYQIRTLLVLLEKQSSWLRRKRIYQEARVRRGRYVHTEVPKA</sequence>
<evidence type="ECO:0000313" key="3">
    <source>
        <dbReference type="Proteomes" id="UP000799324"/>
    </source>
</evidence>
<dbReference type="AlphaFoldDB" id="A0A6A6T9W4"/>
<keyword evidence="3" id="KW-1185">Reference proteome</keyword>
<accession>A0A6A6T9W4</accession>
<evidence type="ECO:0000313" key="2">
    <source>
        <dbReference type="EMBL" id="KAF2655678.1"/>
    </source>
</evidence>
<feature type="region of interest" description="Disordered" evidence="1">
    <location>
        <begin position="75"/>
        <end position="95"/>
    </location>
</feature>
<protein>
    <submittedName>
        <fullName evidence="2">Uncharacterized protein</fullName>
    </submittedName>
</protein>
<dbReference type="EMBL" id="MU004346">
    <property type="protein sequence ID" value="KAF2655678.1"/>
    <property type="molecule type" value="Genomic_DNA"/>
</dbReference>